<keyword evidence="1" id="KW-1133">Transmembrane helix</keyword>
<dbReference type="Proteomes" id="UP000604161">
    <property type="component" value="Unassembled WGS sequence"/>
</dbReference>
<evidence type="ECO:0000313" key="3">
    <source>
        <dbReference type="Proteomes" id="UP000604161"/>
    </source>
</evidence>
<keyword evidence="1" id="KW-0812">Transmembrane</keyword>
<evidence type="ECO:0008006" key="4">
    <source>
        <dbReference type="Google" id="ProtNLM"/>
    </source>
</evidence>
<feature type="transmembrane region" description="Helical" evidence="1">
    <location>
        <begin position="6"/>
        <end position="24"/>
    </location>
</feature>
<accession>A0ABR8P1H8</accession>
<dbReference type="EMBL" id="JACYFC010000003">
    <property type="protein sequence ID" value="MBD5771288.1"/>
    <property type="molecule type" value="Genomic_DNA"/>
</dbReference>
<evidence type="ECO:0000256" key="1">
    <source>
        <dbReference type="SAM" id="Phobius"/>
    </source>
</evidence>
<organism evidence="2 3">
    <name type="scientific">Marinomonas colpomeniae</name>
    <dbReference type="NCBI Taxonomy" id="2774408"/>
    <lineage>
        <taxon>Bacteria</taxon>
        <taxon>Pseudomonadati</taxon>
        <taxon>Pseudomonadota</taxon>
        <taxon>Gammaproteobacteria</taxon>
        <taxon>Oceanospirillales</taxon>
        <taxon>Oceanospirillaceae</taxon>
        <taxon>Marinomonas</taxon>
    </lineage>
</organism>
<sequence>MSIEESIILGVVSGVLTATFIFLLKEFWLKVLLPWYQGFRYQGADISGSWFANYDDKDELNSKSTHSVVLKQTAHRVSGSMQVTFTSDQKKFNIDYDLVGEYWEGYLNLTCRSKDRKMYAHGSMFLKLINNGSGLLGQFNFRHASDDEVVTVPLGIDRN</sequence>
<keyword evidence="1" id="KW-0472">Membrane</keyword>
<gene>
    <name evidence="2" type="ORF">IF202_09525</name>
</gene>
<reference evidence="2 3" key="1">
    <citation type="submission" date="2020-09" db="EMBL/GenBank/DDBJ databases">
        <title>Marinomonas sp. nov., isolated from the cysticercosis algae of Qingdao, China.</title>
        <authorList>
            <person name="Sun X."/>
        </authorList>
    </citation>
    <scope>NUCLEOTIDE SEQUENCE [LARGE SCALE GENOMIC DNA]</scope>
    <source>
        <strain evidence="2 3">SM2066</strain>
    </source>
</reference>
<comment type="caution">
    <text evidence="2">The sequence shown here is derived from an EMBL/GenBank/DDBJ whole genome shotgun (WGS) entry which is preliminary data.</text>
</comment>
<name>A0ABR8P1H8_9GAMM</name>
<proteinExistence type="predicted"/>
<protein>
    <recommendedName>
        <fullName evidence="4">SMODS-associating 2TM beta-strand rich effector domain-containing protein</fullName>
    </recommendedName>
</protein>
<keyword evidence="3" id="KW-1185">Reference proteome</keyword>
<dbReference type="RefSeq" id="WP_191594681.1">
    <property type="nucleotide sequence ID" value="NZ_JACYFC010000003.1"/>
</dbReference>
<evidence type="ECO:0000313" key="2">
    <source>
        <dbReference type="EMBL" id="MBD5771288.1"/>
    </source>
</evidence>